<organism evidence="1 2">
    <name type="scientific">Cecembia lonarensis (strain CCUG 58316 / KCTC 22772 / LW9)</name>
    <dbReference type="NCBI Taxonomy" id="1225176"/>
    <lineage>
        <taxon>Bacteria</taxon>
        <taxon>Pseudomonadati</taxon>
        <taxon>Bacteroidota</taxon>
        <taxon>Cytophagia</taxon>
        <taxon>Cytophagales</taxon>
        <taxon>Cyclobacteriaceae</taxon>
        <taxon>Cecembia</taxon>
    </lineage>
</organism>
<dbReference type="EMBL" id="AMGM01000001">
    <property type="protein sequence ID" value="EKB51239.1"/>
    <property type="molecule type" value="Genomic_DNA"/>
</dbReference>
<evidence type="ECO:0008006" key="3">
    <source>
        <dbReference type="Google" id="ProtNLM"/>
    </source>
</evidence>
<dbReference type="AlphaFoldDB" id="K1M4W8"/>
<proteinExistence type="predicted"/>
<evidence type="ECO:0000313" key="2">
    <source>
        <dbReference type="Proteomes" id="UP000004478"/>
    </source>
</evidence>
<dbReference type="Proteomes" id="UP000004478">
    <property type="component" value="Unassembled WGS sequence"/>
</dbReference>
<protein>
    <recommendedName>
        <fullName evidence="3">Prevent-host-death family protein</fullName>
    </recommendedName>
</protein>
<reference evidence="1 2" key="1">
    <citation type="journal article" date="2012" name="J. Bacteriol.">
        <title>Draft Genome Sequence of Cecembia lonarensis Strain LW9T, Isolated from Lonar Lake, a Haloalkaline Lake in India.</title>
        <authorList>
            <person name="Shivaji S."/>
            <person name="Ara S."/>
            <person name="Singh A."/>
            <person name="Pinnaka A.K."/>
        </authorList>
    </citation>
    <scope>NUCLEOTIDE SEQUENCE [LARGE SCALE GENOMIC DNA]</scope>
    <source>
        <strain evidence="1 2">LW9</strain>
    </source>
</reference>
<name>K1M4W8_CECL9</name>
<evidence type="ECO:0000313" key="1">
    <source>
        <dbReference type="EMBL" id="EKB51239.1"/>
    </source>
</evidence>
<gene>
    <name evidence="1" type="ORF">B879_00033</name>
</gene>
<accession>K1M4W8</accession>
<sequence>MTTCQEKCILLKIKIMIVTLHIGEFKARFSELIELTKKGVIIKVIKGKSGELVGYFGKEYPDKKRPKSKLGFFADQKVTISQEDLQWTDEELTNMGL</sequence>
<comment type="caution">
    <text evidence="1">The sequence shown here is derived from an EMBL/GenBank/DDBJ whole genome shotgun (WGS) entry which is preliminary data.</text>
</comment>
<keyword evidence="2" id="KW-1185">Reference proteome</keyword>